<dbReference type="InterPro" id="IPR014877">
    <property type="entry name" value="XPO1_C_dom"/>
</dbReference>
<dbReference type="PANTHER" id="PTHR11223:SF2">
    <property type="entry name" value="EXPORTIN-1"/>
    <property type="match status" value="1"/>
</dbReference>
<dbReference type="InterPro" id="IPR001494">
    <property type="entry name" value="Importin-beta_N"/>
</dbReference>
<accession>A0A9Q0L6S1</accession>
<feature type="domain" description="Importin N-terminal" evidence="6">
    <location>
        <begin position="33"/>
        <end position="99"/>
    </location>
</feature>
<dbReference type="Pfam" id="PF03810">
    <property type="entry name" value="IBN_N"/>
    <property type="match status" value="1"/>
</dbReference>
<evidence type="ECO:0000256" key="4">
    <source>
        <dbReference type="ARBA" id="ARBA00022927"/>
    </source>
</evidence>
<dbReference type="PANTHER" id="PTHR11223">
    <property type="entry name" value="EXPORTIN 1/5"/>
    <property type="match status" value="1"/>
</dbReference>
<comment type="similarity">
    <text evidence="2">Belongs to the exportin family.</text>
</comment>
<dbReference type="AlphaFoldDB" id="A0A9Q0L6S1"/>
<dbReference type="EMBL" id="JAPDFW010000128">
    <property type="protein sequence ID" value="KAJ5067402.1"/>
    <property type="molecule type" value="Genomic_DNA"/>
</dbReference>
<dbReference type="InterPro" id="IPR016024">
    <property type="entry name" value="ARM-type_fold"/>
</dbReference>
<dbReference type="GO" id="GO:0005737">
    <property type="term" value="C:cytoplasm"/>
    <property type="evidence" value="ECO:0007669"/>
    <property type="project" value="TreeGrafter"/>
</dbReference>
<dbReference type="SMART" id="SM00913">
    <property type="entry name" value="IBN_N"/>
    <property type="match status" value="1"/>
</dbReference>
<dbReference type="Pfam" id="PF08389">
    <property type="entry name" value="Xpo1"/>
    <property type="match status" value="1"/>
</dbReference>
<evidence type="ECO:0000256" key="2">
    <source>
        <dbReference type="ARBA" id="ARBA00009466"/>
    </source>
</evidence>
<dbReference type="Gene3D" id="1.25.10.10">
    <property type="entry name" value="Leucine-rich Repeat Variant"/>
    <property type="match status" value="1"/>
</dbReference>
<proteinExistence type="inferred from homology"/>
<dbReference type="InterPro" id="IPR013598">
    <property type="entry name" value="Exportin-1/Importin-b-like"/>
</dbReference>
<keyword evidence="8" id="KW-1185">Reference proteome</keyword>
<dbReference type="GO" id="GO:0005049">
    <property type="term" value="F:nuclear export signal receptor activity"/>
    <property type="evidence" value="ECO:0007669"/>
    <property type="project" value="InterPro"/>
</dbReference>
<evidence type="ECO:0000256" key="5">
    <source>
        <dbReference type="ARBA" id="ARBA00023242"/>
    </source>
</evidence>
<evidence type="ECO:0000313" key="8">
    <source>
        <dbReference type="Proteomes" id="UP001149090"/>
    </source>
</evidence>
<evidence type="ECO:0000256" key="1">
    <source>
        <dbReference type="ARBA" id="ARBA00004123"/>
    </source>
</evidence>
<dbReference type="GO" id="GO:0031267">
    <property type="term" value="F:small GTPase binding"/>
    <property type="evidence" value="ECO:0007669"/>
    <property type="project" value="InterPro"/>
</dbReference>
<dbReference type="PROSITE" id="PS50166">
    <property type="entry name" value="IMPORTIN_B_NT"/>
    <property type="match status" value="1"/>
</dbReference>
<dbReference type="Proteomes" id="UP001149090">
    <property type="component" value="Unassembled WGS sequence"/>
</dbReference>
<dbReference type="InterPro" id="IPR045065">
    <property type="entry name" value="XPO1/5"/>
</dbReference>
<comment type="caution">
    <text evidence="7">The sequence shown here is derived from an EMBL/GenBank/DDBJ whole genome shotgun (WGS) entry which is preliminary data.</text>
</comment>
<dbReference type="OMA" id="QMSFIPG"/>
<comment type="subcellular location">
    <subcellularLocation>
        <location evidence="1">Nucleus</location>
    </subcellularLocation>
</comment>
<sequence>MNFLKENEQFNLDLFDSIVQIFYYGKENEKQNAHQMLIDFQQNQLSWKYVDLIIQNSNSQESRFIALNILENAIKFNWESIETSDQENITNFIIELTSQILENAETKESNKLLLNKLNLILIEILKKQQTQDLLLQIISQSSSSPLVYENTIIIIQLLLEDVFEFSQKELTNDSTKILKEQIKTIQFEIFKILTEVLIEFSQINNFEEENHLQIIQVVISLLSILFREVSPENIYQMNIIDQISINYLQEPKTSYISMKFLADISGIKSGFEFKEEYIKLFVDTTSSLMKIFQQNDLNEIFKHGLDEDHFFLKNIAIFLSKTLQAHFNLLFQQDSLFDLLHFAHDLLLNLTIINEEDSEMLTICFEYWNFFMNILSSNNAKFSIEKINSQNHLNLYNEIVEKLRELTINYMQLPSEIHLENPDEEDFTTEIQSNDIYSFMSQTLICIWKIQPQKTLDNLTQKLSNEISNLHQQNYQQITPFNRICRSISSIGKALPSTNQSSVFLTQIFSILMDLFKKCPVKNIRPIIIANILVIAAESTTFLNSSPKFLKIIINKIFQFMGKSHHELSQISCQAFSNISKRCNKQIVKQEFSEKTPFVFSIISQLNQVVSRLNQQQQQICFQSIGKIISVAPNNFKQELISNLFQNINQHFLQLFLPIQNCSKNPNKNDILHLFSGNFTEEILFILKINRSVSKTSHVSFRNQFAQFSENYLLIFQSYSSFFSSIHFDPKMTKLMNNDILTQIRLIKKEILLLFISVITHNLQTDDIDEKFLNTILDILTQDYKYNIENQNRPPEVLNLIISIISKLKSKATNQIPRIFAYVFDSTWLMIGNDHEQFPEHRINLYSLIYKIIKYCYHFFLVLNQDQFAKIIECLIWGMKHIHHLISRLGLKSLHLLFQKISSQSENAGNFYQQFYLVILNELLIIIFDTFHKQTIHNQIQFLQHLIHLVNHNKILVTLFPDFSDSYDQNEHFVKDFIFNFLKSNFPNLKESQSLLFIEQIFIQNRDNLSTPLFENLVIDFLKEIKKFLL</sequence>
<keyword evidence="4" id="KW-0653">Protein transport</keyword>
<evidence type="ECO:0000256" key="3">
    <source>
        <dbReference type="ARBA" id="ARBA00022448"/>
    </source>
</evidence>
<dbReference type="GO" id="GO:0000055">
    <property type="term" value="P:ribosomal large subunit export from nucleus"/>
    <property type="evidence" value="ECO:0007669"/>
    <property type="project" value="TreeGrafter"/>
</dbReference>
<protein>
    <submittedName>
        <fullName evidence="7">Exportin-1</fullName>
    </submittedName>
</protein>
<organism evidence="7 8">
    <name type="scientific">Anaeramoeba ignava</name>
    <name type="common">Anaerobic marine amoeba</name>
    <dbReference type="NCBI Taxonomy" id="1746090"/>
    <lineage>
        <taxon>Eukaryota</taxon>
        <taxon>Metamonada</taxon>
        <taxon>Anaeramoebidae</taxon>
        <taxon>Anaeramoeba</taxon>
    </lineage>
</organism>
<reference evidence="7" key="1">
    <citation type="submission" date="2022-10" db="EMBL/GenBank/DDBJ databases">
        <title>Novel sulphate-reducing endosymbionts in the free-living metamonad Anaeramoeba.</title>
        <authorList>
            <person name="Jerlstrom-Hultqvist J."/>
            <person name="Cepicka I."/>
            <person name="Gallot-Lavallee L."/>
            <person name="Salas-Leiva D."/>
            <person name="Curtis B.A."/>
            <person name="Zahonova K."/>
            <person name="Pipaliya S."/>
            <person name="Dacks J."/>
            <person name="Roger A.J."/>
        </authorList>
    </citation>
    <scope>NUCLEOTIDE SEQUENCE</scope>
    <source>
        <strain evidence="7">BMAN</strain>
    </source>
</reference>
<dbReference type="SUPFAM" id="SSF48371">
    <property type="entry name" value="ARM repeat"/>
    <property type="match status" value="2"/>
</dbReference>
<dbReference type="OrthoDB" id="27218at2759"/>
<keyword evidence="3" id="KW-0813">Transport</keyword>
<dbReference type="GO" id="GO:0000056">
    <property type="term" value="P:ribosomal small subunit export from nucleus"/>
    <property type="evidence" value="ECO:0007669"/>
    <property type="project" value="TreeGrafter"/>
</dbReference>
<dbReference type="InterPro" id="IPR011989">
    <property type="entry name" value="ARM-like"/>
</dbReference>
<name>A0A9Q0L6S1_ANAIG</name>
<gene>
    <name evidence="7" type="ORF">M0811_12955</name>
</gene>
<dbReference type="SMART" id="SM01102">
    <property type="entry name" value="CRM1_C"/>
    <property type="match status" value="1"/>
</dbReference>
<dbReference type="GO" id="GO:0005634">
    <property type="term" value="C:nucleus"/>
    <property type="evidence" value="ECO:0007669"/>
    <property type="project" value="UniProtKB-SubCell"/>
</dbReference>
<keyword evidence="5" id="KW-0539">Nucleus</keyword>
<dbReference type="GO" id="GO:0006611">
    <property type="term" value="P:protein export from nucleus"/>
    <property type="evidence" value="ECO:0007669"/>
    <property type="project" value="InterPro"/>
</dbReference>
<evidence type="ECO:0000313" key="7">
    <source>
        <dbReference type="EMBL" id="KAJ5067402.1"/>
    </source>
</evidence>
<dbReference type="Pfam" id="PF08767">
    <property type="entry name" value="CRM1_C"/>
    <property type="match status" value="1"/>
</dbReference>
<evidence type="ECO:0000259" key="6">
    <source>
        <dbReference type="PROSITE" id="PS50166"/>
    </source>
</evidence>